<feature type="coiled-coil region" evidence="1">
    <location>
        <begin position="21"/>
        <end position="51"/>
    </location>
</feature>
<evidence type="ECO:0000313" key="3">
    <source>
        <dbReference type="Proteomes" id="UP001501758"/>
    </source>
</evidence>
<keyword evidence="3" id="KW-1185">Reference proteome</keyword>
<proteinExistence type="predicted"/>
<name>A0ABN1J7Q4_9FLAO</name>
<reference evidence="2 3" key="1">
    <citation type="journal article" date="2019" name="Int. J. Syst. Evol. Microbiol.">
        <title>The Global Catalogue of Microorganisms (GCM) 10K type strain sequencing project: providing services to taxonomists for standard genome sequencing and annotation.</title>
        <authorList>
            <consortium name="The Broad Institute Genomics Platform"/>
            <consortium name="The Broad Institute Genome Sequencing Center for Infectious Disease"/>
            <person name="Wu L."/>
            <person name="Ma J."/>
        </authorList>
    </citation>
    <scope>NUCLEOTIDE SEQUENCE [LARGE SCALE GENOMIC DNA]</scope>
    <source>
        <strain evidence="2 3">JCM 15974</strain>
    </source>
</reference>
<protein>
    <submittedName>
        <fullName evidence="2">Uncharacterized protein</fullName>
    </submittedName>
</protein>
<comment type="caution">
    <text evidence="2">The sequence shown here is derived from an EMBL/GenBank/DDBJ whole genome shotgun (WGS) entry which is preliminary data.</text>
</comment>
<keyword evidence="1" id="KW-0175">Coiled coil</keyword>
<sequence>MIPFIRKMFTVKKSNSQFEKIQDMEMKKKELQATLNRLKDLEDELRSIKKNDKK</sequence>
<dbReference type="EMBL" id="BAAAGE010000005">
    <property type="protein sequence ID" value="GAA0731268.1"/>
    <property type="molecule type" value="Genomic_DNA"/>
</dbReference>
<gene>
    <name evidence="2" type="ORF">GCM10009430_43250</name>
</gene>
<evidence type="ECO:0000256" key="1">
    <source>
        <dbReference type="SAM" id="Coils"/>
    </source>
</evidence>
<organism evidence="2 3">
    <name type="scientific">Aquimarina litoralis</name>
    <dbReference type="NCBI Taxonomy" id="584605"/>
    <lineage>
        <taxon>Bacteria</taxon>
        <taxon>Pseudomonadati</taxon>
        <taxon>Bacteroidota</taxon>
        <taxon>Flavobacteriia</taxon>
        <taxon>Flavobacteriales</taxon>
        <taxon>Flavobacteriaceae</taxon>
        <taxon>Aquimarina</taxon>
    </lineage>
</organism>
<evidence type="ECO:0000313" key="2">
    <source>
        <dbReference type="EMBL" id="GAA0731268.1"/>
    </source>
</evidence>
<accession>A0ABN1J7Q4</accession>
<dbReference type="Proteomes" id="UP001501758">
    <property type="component" value="Unassembled WGS sequence"/>
</dbReference>